<reference evidence="4 5" key="1">
    <citation type="submission" date="2014-04" db="EMBL/GenBank/DDBJ databases">
        <title>Characterization and application of a salt tolerant electro-active bacterium.</title>
        <authorList>
            <person name="Yang L."/>
            <person name="Wei S."/>
            <person name="Tay Q.X.M."/>
        </authorList>
    </citation>
    <scope>NUCLEOTIDE SEQUENCE [LARGE SCALE GENOMIC DNA]</scope>
    <source>
        <strain evidence="4 5">LY1</strain>
    </source>
</reference>
<proteinExistence type="predicted"/>
<protein>
    <recommendedName>
        <fullName evidence="3">GGDEF domain-containing protein</fullName>
    </recommendedName>
</protein>
<dbReference type="PROSITE" id="PS50887">
    <property type="entry name" value="GGDEF"/>
    <property type="match status" value="1"/>
</dbReference>
<dbReference type="InterPro" id="IPR013407">
    <property type="entry name" value="CRISPR-assoc_prot_Cmr2"/>
</dbReference>
<dbReference type="AlphaFoldDB" id="A0A074L5Y4"/>
<keyword evidence="5" id="KW-1185">Reference proteome</keyword>
<evidence type="ECO:0000313" key="4">
    <source>
        <dbReference type="EMBL" id="KEO75915.1"/>
    </source>
</evidence>
<comment type="caution">
    <text evidence="4">The sequence shown here is derived from an EMBL/GenBank/DDBJ whole genome shotgun (WGS) entry which is preliminary data.</text>
</comment>
<evidence type="ECO:0000259" key="3">
    <source>
        <dbReference type="PROSITE" id="PS50887"/>
    </source>
</evidence>
<dbReference type="Pfam" id="PF22335">
    <property type="entry name" value="Cas10-Cmr2_palm2"/>
    <property type="match status" value="1"/>
</dbReference>
<keyword evidence="1" id="KW-0547">Nucleotide-binding</keyword>
<dbReference type="GO" id="GO:0000166">
    <property type="term" value="F:nucleotide binding"/>
    <property type="evidence" value="ECO:0007669"/>
    <property type="project" value="UniProtKB-KW"/>
</dbReference>
<dbReference type="Gene3D" id="3.30.70.270">
    <property type="match status" value="1"/>
</dbReference>
<dbReference type="OrthoDB" id="9758700at2"/>
<dbReference type="InterPro" id="IPR043128">
    <property type="entry name" value="Rev_trsase/Diguanyl_cyclase"/>
</dbReference>
<evidence type="ECO:0000313" key="5">
    <source>
        <dbReference type="Proteomes" id="UP000027821"/>
    </source>
</evidence>
<dbReference type="InterPro" id="IPR054767">
    <property type="entry name" value="Cas10-Cmr2_palm2"/>
</dbReference>
<dbReference type="InterPro" id="IPR000160">
    <property type="entry name" value="GGDEF_dom"/>
</dbReference>
<evidence type="ECO:0000256" key="2">
    <source>
        <dbReference type="ARBA" id="ARBA00023118"/>
    </source>
</evidence>
<evidence type="ECO:0000256" key="1">
    <source>
        <dbReference type="ARBA" id="ARBA00022741"/>
    </source>
</evidence>
<sequence>MKRIMTNSKKYIALTLGPIYRTLMLAKSSKELWAASYLFSYLGKQLIKEFRDRKFILPYVNDRMFEPASGAGLFPDRYIFEAQEGDFDDLVKKIDNVIEQLADNITCNGSNKKECIIFLKNYLKIYFLEFEHEDTSTLVESCNRQLSILELQDNFNPKEQNNFLSNFFGNINGKSFLANDSFGDTISEDNRLFESLIELAIPEHRTFVSEEVKKGGNNDEERVLDQLKAEKKFRSYHSYVAIVKADGDNVGKTISDLQKKGKPVIDLAKQLFELNLNVVKIVDEYKGRAIYVGGDDLLIFAPLLSEKGHLFAMVEQINLAFEEVIHSFEVKPTLSFGISIIHYKSPMFEALERTEDLLTNKAKRQFNKNAIAFSLDKRSGHHIEAIIPKGQCCIYNPFKDMIDTFLNKSDIKEEKGKLLSSVMHWLGRNKEMLRIILSEQESKRTIRLENYFANSFNEKIHESNQNFLNKVQQFLLNTYAHSNSIETTIQTVYATLRFIHFLNSDKDE</sequence>
<organism evidence="4 5">
    <name type="scientific">Anditalea andensis</name>
    <dbReference type="NCBI Taxonomy" id="1048983"/>
    <lineage>
        <taxon>Bacteria</taxon>
        <taxon>Pseudomonadati</taxon>
        <taxon>Bacteroidota</taxon>
        <taxon>Cytophagia</taxon>
        <taxon>Cytophagales</taxon>
        <taxon>Cytophagaceae</taxon>
        <taxon>Anditalea</taxon>
    </lineage>
</organism>
<dbReference type="STRING" id="1048983.EL17_20165"/>
<accession>A0A074L5Y4</accession>
<dbReference type="Proteomes" id="UP000027821">
    <property type="component" value="Unassembled WGS sequence"/>
</dbReference>
<dbReference type="Gene3D" id="3.30.70.2220">
    <property type="entry name" value="CRISPR-Cas system, Cmr2 subunit, D1 domain, cysteine cluster"/>
    <property type="match status" value="1"/>
</dbReference>
<dbReference type="InterPro" id="IPR024615">
    <property type="entry name" value="CRISPR-assoc_Cmr2_N"/>
</dbReference>
<dbReference type="Pfam" id="PF12469">
    <property type="entry name" value="Cmr2_N"/>
    <property type="match status" value="1"/>
</dbReference>
<dbReference type="InterPro" id="IPR038242">
    <property type="entry name" value="Cmr2_N"/>
</dbReference>
<dbReference type="NCBIfam" id="TIGR02577">
    <property type="entry name" value="cas_TM1794_Cmr2"/>
    <property type="match status" value="1"/>
</dbReference>
<dbReference type="eggNOG" id="COG1353">
    <property type="taxonomic scope" value="Bacteria"/>
</dbReference>
<keyword evidence="2" id="KW-0051">Antiviral defense</keyword>
<dbReference type="EMBL" id="JMIH01000003">
    <property type="protein sequence ID" value="KEO75915.1"/>
    <property type="molecule type" value="Genomic_DNA"/>
</dbReference>
<feature type="domain" description="GGDEF" evidence="3">
    <location>
        <begin position="238"/>
        <end position="376"/>
    </location>
</feature>
<gene>
    <name evidence="4" type="ORF">EL17_20165</name>
</gene>
<name>A0A074L5Y4_9BACT</name>
<dbReference type="GO" id="GO:0051607">
    <property type="term" value="P:defense response to virus"/>
    <property type="evidence" value="ECO:0007669"/>
    <property type="project" value="UniProtKB-KW"/>
</dbReference>